<dbReference type="Proteomes" id="UP000193467">
    <property type="component" value="Unassembled WGS sequence"/>
</dbReference>
<dbReference type="Gene3D" id="3.40.50.10860">
    <property type="entry name" value="Leucine Dehydrogenase, chain A, domain 1"/>
    <property type="match status" value="1"/>
</dbReference>
<keyword evidence="3" id="KW-1185">Reference proteome</keyword>
<reference evidence="2 3" key="1">
    <citation type="submission" date="2016-07" db="EMBL/GenBank/DDBJ databases">
        <title>Pervasive Adenine N6-methylation of Active Genes in Fungi.</title>
        <authorList>
            <consortium name="DOE Joint Genome Institute"/>
            <person name="Mondo S.J."/>
            <person name="Dannebaum R.O."/>
            <person name="Kuo R.C."/>
            <person name="Labutti K."/>
            <person name="Haridas S."/>
            <person name="Kuo A."/>
            <person name="Salamov A."/>
            <person name="Ahrendt S.R."/>
            <person name="Lipzen A."/>
            <person name="Sullivan W."/>
            <person name="Andreopoulos W.B."/>
            <person name="Clum A."/>
            <person name="Lindquist E."/>
            <person name="Daum C."/>
            <person name="Ramamoorthy G.K."/>
            <person name="Gryganskyi A."/>
            <person name="Culley D."/>
            <person name="Magnuson J.K."/>
            <person name="James T.Y."/>
            <person name="O'Malley M.A."/>
            <person name="Stajich J.E."/>
            <person name="Spatafora J.W."/>
            <person name="Visel A."/>
            <person name="Grigoriev I.V."/>
        </authorList>
    </citation>
    <scope>NUCLEOTIDE SEQUENCE [LARGE SCALE GENOMIC DNA]</scope>
    <source>
        <strain evidence="2 3">62-1032</strain>
    </source>
</reference>
<proteinExistence type="predicted"/>
<dbReference type="GO" id="GO:0009423">
    <property type="term" value="P:chorismate biosynthetic process"/>
    <property type="evidence" value="ECO:0007669"/>
    <property type="project" value="TreeGrafter"/>
</dbReference>
<feature type="domain" description="Shikimate dehydrogenase substrate binding N-terminal" evidence="1">
    <location>
        <begin position="23"/>
        <end position="107"/>
    </location>
</feature>
<dbReference type="Gene3D" id="3.40.50.720">
    <property type="entry name" value="NAD(P)-binding Rossmann-like Domain"/>
    <property type="match status" value="1"/>
</dbReference>
<dbReference type="InterPro" id="IPR036291">
    <property type="entry name" value="NAD(P)-bd_dom_sf"/>
</dbReference>
<dbReference type="STRING" id="106004.A0A1Y2DAA9"/>
<dbReference type="Pfam" id="PF08501">
    <property type="entry name" value="Shikimate_dh_N"/>
    <property type="match status" value="1"/>
</dbReference>
<dbReference type="InterPro" id="IPR013708">
    <property type="entry name" value="Shikimate_DH-bd_N"/>
</dbReference>
<dbReference type="GO" id="GO:0004764">
    <property type="term" value="F:shikimate 3-dehydrogenase (NADP+) activity"/>
    <property type="evidence" value="ECO:0007669"/>
    <property type="project" value="InterPro"/>
</dbReference>
<organism evidence="2 3">
    <name type="scientific">Leucosporidium creatinivorum</name>
    <dbReference type="NCBI Taxonomy" id="106004"/>
    <lineage>
        <taxon>Eukaryota</taxon>
        <taxon>Fungi</taxon>
        <taxon>Dikarya</taxon>
        <taxon>Basidiomycota</taxon>
        <taxon>Pucciniomycotina</taxon>
        <taxon>Microbotryomycetes</taxon>
        <taxon>Leucosporidiales</taxon>
        <taxon>Leucosporidium</taxon>
    </lineage>
</organism>
<name>A0A1Y2DAA9_9BASI</name>
<dbReference type="SUPFAM" id="SSF53223">
    <property type="entry name" value="Aminoacid dehydrogenase-like, N-terminal domain"/>
    <property type="match status" value="1"/>
</dbReference>
<dbReference type="PANTHER" id="PTHR21089">
    <property type="entry name" value="SHIKIMATE DEHYDROGENASE"/>
    <property type="match status" value="1"/>
</dbReference>
<protein>
    <recommendedName>
        <fullName evidence="1">Shikimate dehydrogenase substrate binding N-terminal domain-containing protein</fullName>
    </recommendedName>
</protein>
<dbReference type="PANTHER" id="PTHR21089:SF1">
    <property type="entry name" value="BIFUNCTIONAL 3-DEHYDROQUINATE DEHYDRATASE_SHIKIMATE DEHYDROGENASE, CHLOROPLASTIC"/>
    <property type="match status" value="1"/>
</dbReference>
<dbReference type="OrthoDB" id="204377at2759"/>
<sequence>MSPFSEERPEVSPDDIRTQTALYGANIEGKSIMPKLLDIIFPAVGLPRYKFIAVNCDSLESEDSVWKRDMKLPTTLGSCITMPLKIQAMTAVDELTPQAHAIGSVNTTYFRSSSPSGSPTHVGTNLDTLAVSNVLLSTLTALPTPFPPNTPLAFAPGKASALMIGGGGATRAAIYAMHAIGLSPIYLVNRDAGETAAIVAQFGEWDLRPLETVEEAKEALAKGEKEGVRLAAGVGAIPSIEPKTEAEKRVYDIARLLFEHPDDASGAKAEEGFLALPSKPVFVEMAYHPPMTLIRTIAESAGWKTVCGTEVVAENAFEHCYIWTGKVVPPAVRDECRRVLREA</sequence>
<dbReference type="InterPro" id="IPR046346">
    <property type="entry name" value="Aminoacid_DH-like_N_sf"/>
</dbReference>
<evidence type="ECO:0000313" key="2">
    <source>
        <dbReference type="EMBL" id="ORY56202.1"/>
    </source>
</evidence>
<gene>
    <name evidence="2" type="ORF">BCR35DRAFT_355663</name>
</gene>
<evidence type="ECO:0000313" key="3">
    <source>
        <dbReference type="Proteomes" id="UP000193467"/>
    </source>
</evidence>
<evidence type="ECO:0000259" key="1">
    <source>
        <dbReference type="Pfam" id="PF08501"/>
    </source>
</evidence>
<dbReference type="InParanoid" id="A0A1Y2DAA9"/>
<dbReference type="SUPFAM" id="SSF51735">
    <property type="entry name" value="NAD(P)-binding Rossmann-fold domains"/>
    <property type="match status" value="1"/>
</dbReference>
<dbReference type="InterPro" id="IPR022893">
    <property type="entry name" value="Shikimate_DH_fam"/>
</dbReference>
<comment type="caution">
    <text evidence="2">The sequence shown here is derived from an EMBL/GenBank/DDBJ whole genome shotgun (WGS) entry which is preliminary data.</text>
</comment>
<dbReference type="GO" id="GO:0019632">
    <property type="term" value="P:shikimate metabolic process"/>
    <property type="evidence" value="ECO:0007669"/>
    <property type="project" value="TreeGrafter"/>
</dbReference>
<accession>A0A1Y2DAA9</accession>
<dbReference type="AlphaFoldDB" id="A0A1Y2DAA9"/>
<dbReference type="EMBL" id="MCGR01000087">
    <property type="protein sequence ID" value="ORY56202.1"/>
    <property type="molecule type" value="Genomic_DNA"/>
</dbReference>